<gene>
    <name evidence="2" type="ORF">SO694_00037152</name>
</gene>
<evidence type="ECO:0000313" key="2">
    <source>
        <dbReference type="EMBL" id="KAK7232739.1"/>
    </source>
</evidence>
<organism evidence="2 3">
    <name type="scientific">Aureococcus anophagefferens</name>
    <name type="common">Harmful bloom alga</name>
    <dbReference type="NCBI Taxonomy" id="44056"/>
    <lineage>
        <taxon>Eukaryota</taxon>
        <taxon>Sar</taxon>
        <taxon>Stramenopiles</taxon>
        <taxon>Ochrophyta</taxon>
        <taxon>Pelagophyceae</taxon>
        <taxon>Pelagomonadales</taxon>
        <taxon>Pelagomonadaceae</taxon>
        <taxon>Aureococcus</taxon>
    </lineage>
</organism>
<accession>A0ABR1FKW5</accession>
<reference evidence="2 3" key="1">
    <citation type="submission" date="2024-03" db="EMBL/GenBank/DDBJ databases">
        <title>Aureococcus anophagefferens CCMP1851 and Kratosvirus quantuckense: Draft genome of a second virus-susceptible host strain in the model system.</title>
        <authorList>
            <person name="Chase E."/>
            <person name="Truchon A.R."/>
            <person name="Schepens W."/>
            <person name="Wilhelm S.W."/>
        </authorList>
    </citation>
    <scope>NUCLEOTIDE SEQUENCE [LARGE SCALE GENOMIC DNA]</scope>
    <source>
        <strain evidence="2 3">CCMP1851</strain>
    </source>
</reference>
<feature type="chain" id="PRO_5047089715" evidence="1">
    <location>
        <begin position="16"/>
        <end position="393"/>
    </location>
</feature>
<proteinExistence type="predicted"/>
<name>A0ABR1FKW5_AURAN</name>
<evidence type="ECO:0000313" key="3">
    <source>
        <dbReference type="Proteomes" id="UP001363151"/>
    </source>
</evidence>
<protein>
    <submittedName>
        <fullName evidence="2">Uncharacterized protein</fullName>
    </submittedName>
</protein>
<feature type="signal peptide" evidence="1">
    <location>
        <begin position="1"/>
        <end position="15"/>
    </location>
</feature>
<sequence>MRWLLLLYTAHAWNASFWPSTDTDYDLSSCFDASARDGASSLASLRVEHAAVDGARLRVALVADGAAACASYLRVVANASGGEVAPVAVAPRPAGRYAATALLRPGVWQLRAFVEWTGFAADLSWQAARTEGACVPKYLQKDALAEPLVVTVPPYATPAASPCGERAVGGYVAETWAPLGCVLPSEPGVRWLLVAGDSTLQELAVLFVAFLHAETTLACVRRALSDGDWVAVATCPLGGGATFDALLDLNFSAESLRCPRGHDRWRDFDATVRGGLHDAARAPTRGARRFDRGATRPPPLPGRSCEFAAPNATLIWRETSPQYKRFECEGSGGNPGVKVMNAAAAPVARRVGAAVLPAHALRYLRPQDGDGHHCRDGPSCAAQLRFLVALLGR</sequence>
<comment type="caution">
    <text evidence="2">The sequence shown here is derived from an EMBL/GenBank/DDBJ whole genome shotgun (WGS) entry which is preliminary data.</text>
</comment>
<evidence type="ECO:0000256" key="1">
    <source>
        <dbReference type="SAM" id="SignalP"/>
    </source>
</evidence>
<keyword evidence="1" id="KW-0732">Signal</keyword>
<keyword evidence="3" id="KW-1185">Reference proteome</keyword>
<dbReference type="EMBL" id="JBBJCI010000366">
    <property type="protein sequence ID" value="KAK7232739.1"/>
    <property type="molecule type" value="Genomic_DNA"/>
</dbReference>
<dbReference type="Proteomes" id="UP001363151">
    <property type="component" value="Unassembled WGS sequence"/>
</dbReference>